<evidence type="ECO:0000259" key="2">
    <source>
        <dbReference type="PROSITE" id="PS50126"/>
    </source>
</evidence>
<dbReference type="Gene3D" id="2.40.50.140">
    <property type="entry name" value="Nucleic acid-binding proteins"/>
    <property type="match status" value="1"/>
</dbReference>
<gene>
    <name evidence="3" type="ORF">AMON00008_LOCUS61498</name>
</gene>
<evidence type="ECO:0000313" key="3">
    <source>
        <dbReference type="EMBL" id="CAE4663688.1"/>
    </source>
</evidence>
<accession>A0A7S4T2X2</accession>
<dbReference type="InterPro" id="IPR003029">
    <property type="entry name" value="S1_domain"/>
</dbReference>
<dbReference type="EMBL" id="HBNR01085844">
    <property type="protein sequence ID" value="CAE4663688.1"/>
    <property type="molecule type" value="Transcribed_RNA"/>
</dbReference>
<dbReference type="GO" id="GO:0003676">
    <property type="term" value="F:nucleic acid binding"/>
    <property type="evidence" value="ECO:0007669"/>
    <property type="project" value="InterPro"/>
</dbReference>
<proteinExistence type="predicted"/>
<organism evidence="3">
    <name type="scientific">Alexandrium monilatum</name>
    <dbReference type="NCBI Taxonomy" id="311494"/>
    <lineage>
        <taxon>Eukaryota</taxon>
        <taxon>Sar</taxon>
        <taxon>Alveolata</taxon>
        <taxon>Dinophyceae</taxon>
        <taxon>Gonyaulacales</taxon>
        <taxon>Pyrocystaceae</taxon>
        <taxon>Alexandrium</taxon>
    </lineage>
</organism>
<feature type="domain" description="S1 motif" evidence="2">
    <location>
        <begin position="286"/>
        <end position="359"/>
    </location>
</feature>
<name>A0A7S4T2X2_9DINO</name>
<keyword evidence="1" id="KW-0732">Signal</keyword>
<protein>
    <recommendedName>
        <fullName evidence="2">S1 motif domain-containing protein</fullName>
    </recommendedName>
</protein>
<sequence length="401" mass="44818">MAPMARHHCPALLALLGGLRATAPSLPTGRGTSMMSGRLPRMRHPRGGWAQQECLPSGRSGGAAFALPAAVGGQDGHLGKHGLVATRAAPSSTGPSSGPFSTMAGGSIAASAFAALALLQQAARSKVVRRARGIREEKHYTYERKWWSVEETRDPTTLPIWQRDFRYGFQVLKRTMVEQRKKGNKVFWDCRVIESKDEGCRIEMLNSGLLGWCPISQEGADGARLAVGDVVRMECTACPQKRVNSEKKNSPWPQEKRRFRAEPLFSHWNWIEQQNSIEKAKELKSGEIVEGTVFKHIGKGVIVTLEGKNAPKGMLAMMDISRKTSARSWVTKMFPPGTKIKCYVVHADTQNGRITLSTKEFEDDDHVGWMLSFPERCFKRAEEAVARYHEKRQRYIEMLQR</sequence>
<reference evidence="3" key="1">
    <citation type="submission" date="2021-01" db="EMBL/GenBank/DDBJ databases">
        <authorList>
            <person name="Corre E."/>
            <person name="Pelletier E."/>
            <person name="Niang G."/>
            <person name="Scheremetjew M."/>
            <person name="Finn R."/>
            <person name="Kale V."/>
            <person name="Holt S."/>
            <person name="Cochrane G."/>
            <person name="Meng A."/>
            <person name="Brown T."/>
            <person name="Cohen L."/>
        </authorList>
    </citation>
    <scope>NUCLEOTIDE SEQUENCE</scope>
    <source>
        <strain evidence="3">CCMP3105</strain>
    </source>
</reference>
<dbReference type="AlphaFoldDB" id="A0A7S4T2X2"/>
<dbReference type="PROSITE" id="PS50126">
    <property type="entry name" value="S1"/>
    <property type="match status" value="1"/>
</dbReference>
<dbReference type="SUPFAM" id="SSF50249">
    <property type="entry name" value="Nucleic acid-binding proteins"/>
    <property type="match status" value="1"/>
</dbReference>
<feature type="chain" id="PRO_5031303435" description="S1 motif domain-containing protein" evidence="1">
    <location>
        <begin position="22"/>
        <end position="401"/>
    </location>
</feature>
<dbReference type="InterPro" id="IPR012340">
    <property type="entry name" value="NA-bd_OB-fold"/>
</dbReference>
<feature type="signal peptide" evidence="1">
    <location>
        <begin position="1"/>
        <end position="21"/>
    </location>
</feature>
<dbReference type="SMART" id="SM00316">
    <property type="entry name" value="S1"/>
    <property type="match status" value="2"/>
</dbReference>
<evidence type="ECO:0000256" key="1">
    <source>
        <dbReference type="SAM" id="SignalP"/>
    </source>
</evidence>